<organism evidence="10 11">
    <name type="scientific">Chrysosporum bergii ANA360D</name>
    <dbReference type="NCBI Taxonomy" id="617107"/>
    <lineage>
        <taxon>Bacteria</taxon>
        <taxon>Bacillati</taxon>
        <taxon>Cyanobacteriota</taxon>
        <taxon>Cyanophyceae</taxon>
        <taxon>Nostocales</taxon>
        <taxon>Nodulariaceae</taxon>
        <taxon>Chrysosporum</taxon>
    </lineage>
</organism>
<sequence length="366" mass="41371">MNNLPSQAENPDNNLNDDVVKELIRKLRQKQGNWVEWGVMIASLQKAGYSPQQIFEETGFEPIQQNQVIVGSQVYNSLATGGASEATQSHYATRGSDILYELRLLTHEERATAAELTFIHKLDADEAREVAKAIKDFSRFQTLPAGFSAHPGDAVAYQAWKLARQYTDLAERSRLIAKGLRFAHTATARNQIEQLLVDLTVVSQRPAPILPFYRFESEEELPRIVPVVGELPLTPQDLQSVPAVENIEPFGLVRCLVKFSGQQAYVSLPGWQVLLSAEDPVVILCDSDRLPNQEQNLPKPVLVVVDRAQRQWNDSCYFVVEHKGELDFQWFETQPEVPLLGRILVIVRPKKIFDEVVSKDSWQIDE</sequence>
<evidence type="ECO:0000313" key="11">
    <source>
        <dbReference type="Proteomes" id="UP001159387"/>
    </source>
</evidence>
<evidence type="ECO:0000259" key="9">
    <source>
        <dbReference type="Pfam" id="PF18579"/>
    </source>
</evidence>
<evidence type="ECO:0000313" key="10">
    <source>
        <dbReference type="EMBL" id="MDH6058929.1"/>
    </source>
</evidence>
<evidence type="ECO:0000259" key="8">
    <source>
        <dbReference type="Pfam" id="PF18578"/>
    </source>
</evidence>
<keyword evidence="3 6" id="KW-0143">Chaperone</keyword>
<dbReference type="GO" id="GO:0110102">
    <property type="term" value="P:ribulose bisphosphate carboxylase complex assembly"/>
    <property type="evidence" value="ECO:0007669"/>
    <property type="project" value="UniProtKB-UniRule"/>
</dbReference>
<comment type="function">
    <text evidence="6">A major RuBisCO chaperone. Acts after GroEL-GroES chaperonin to fold and/or assemble the large subunit of RuBisCO (ccbL, rbcL). Cooperates with RbcX in RbcL folding, plays the major role in assembly of dimers into RbcL(8)-Raf1(8) intermediate complexes. RbcS replaces Raf1, leading to holoenzyme formation.</text>
</comment>
<reference evidence="10 11" key="1">
    <citation type="journal article" date="2023" name="J. Phycol.">
        <title>Chrysosporum ovalisporum is synonymous with the true-branching cyanobacterium Umezakia natans (Nostocales/Aphanizomenonaceae).</title>
        <authorList>
            <person name="McGregor G.B."/>
            <person name="Sendall B.C."/>
            <person name="Niiyama Y."/>
            <person name="Tuji A."/>
            <person name="Willis A."/>
        </authorList>
    </citation>
    <scope>NUCLEOTIDE SEQUENCE [LARGE SCALE GENOMIC DNA]</scope>
    <source>
        <strain evidence="10 11">ANA360D</strain>
    </source>
</reference>
<gene>
    <name evidence="6" type="primary">raf1</name>
    <name evidence="10" type="ORF">NWP17_00440</name>
</gene>
<keyword evidence="11" id="KW-1185">Reference proteome</keyword>
<dbReference type="Pfam" id="PF18087">
    <property type="entry name" value="RuBisCo_chap_C"/>
    <property type="match status" value="1"/>
</dbReference>
<evidence type="ECO:0000256" key="3">
    <source>
        <dbReference type="ARBA" id="ARBA00023186"/>
    </source>
</evidence>
<evidence type="ECO:0000256" key="2">
    <source>
        <dbReference type="ARBA" id="ARBA00022531"/>
    </source>
</evidence>
<protein>
    <recommendedName>
        <fullName evidence="5 6">RuBisCO accumulation factor 1</fullName>
    </recommendedName>
</protein>
<dbReference type="InterPro" id="IPR041358">
    <property type="entry name" value="Raf1_N"/>
</dbReference>
<name>A0AA43GNJ1_9CYAN</name>
<proteinExistence type="inferred from homology"/>
<dbReference type="InterPro" id="IPR040781">
    <property type="entry name" value="Raf1_HTH"/>
</dbReference>
<feature type="domain" description="Rubisco accumulation factor 1 C-terminal" evidence="7">
    <location>
        <begin position="210"/>
        <end position="351"/>
    </location>
</feature>
<dbReference type="RefSeq" id="WP_280652951.1">
    <property type="nucleotide sequence ID" value="NZ_JANQDH010000003.1"/>
</dbReference>
<dbReference type="PANTHER" id="PTHR35299:SF6">
    <property type="entry name" value="RUBISCO ACCUMULATION FACTOR 1"/>
    <property type="match status" value="1"/>
</dbReference>
<comment type="domain">
    <text evidence="6">Has 3 domains, the N-terminal alpha-helical domain, an extended flexible linker and the C-terminal beta-sheet domain. The 2 C-terminal beta-sheet domains are swapped and pack against each other to form the dimer interface.</text>
</comment>
<dbReference type="Pfam" id="PF18578">
    <property type="entry name" value="Raf1_N"/>
    <property type="match status" value="1"/>
</dbReference>
<comment type="similarity">
    <text evidence="6">Belongs to the RAF family.</text>
</comment>
<keyword evidence="4 6" id="KW-0120">Carbon dioxide fixation</keyword>
<feature type="domain" description="Rubisco accumulation factor 1 helix turn helix" evidence="9">
    <location>
        <begin position="21"/>
        <end position="79"/>
    </location>
</feature>
<dbReference type="GO" id="GO:0015979">
    <property type="term" value="P:photosynthesis"/>
    <property type="evidence" value="ECO:0007669"/>
    <property type="project" value="UniProtKB-KW"/>
</dbReference>
<dbReference type="InterPro" id="IPR046382">
    <property type="entry name" value="Raf1_cyn"/>
</dbReference>
<evidence type="ECO:0000259" key="7">
    <source>
        <dbReference type="Pfam" id="PF18087"/>
    </source>
</evidence>
<dbReference type="GO" id="GO:0015977">
    <property type="term" value="P:carbon fixation"/>
    <property type="evidence" value="ECO:0007669"/>
    <property type="project" value="UniProtKB-UniRule"/>
</dbReference>
<dbReference type="HAMAP" id="MF_00856">
    <property type="entry name" value="Raf1"/>
    <property type="match status" value="1"/>
</dbReference>
<keyword evidence="1 6" id="KW-0963">Cytoplasm</keyword>
<evidence type="ECO:0000256" key="4">
    <source>
        <dbReference type="ARBA" id="ARBA00023300"/>
    </source>
</evidence>
<evidence type="ECO:0000256" key="6">
    <source>
        <dbReference type="HAMAP-Rule" id="MF_00856"/>
    </source>
</evidence>
<dbReference type="InterPro" id="IPR037494">
    <property type="entry name" value="RAF1"/>
</dbReference>
<dbReference type="AlphaFoldDB" id="A0AA43GNJ1"/>
<dbReference type="EMBL" id="JANQDH010000003">
    <property type="protein sequence ID" value="MDH6058929.1"/>
    <property type="molecule type" value="Genomic_DNA"/>
</dbReference>
<dbReference type="InterPro" id="IPR040858">
    <property type="entry name" value="Raf1_C"/>
</dbReference>
<comment type="caution">
    <text evidence="10">The sequence shown here is derived from an EMBL/GenBank/DDBJ whole genome shotgun (WGS) entry which is preliminary data.</text>
</comment>
<dbReference type="GO" id="GO:0005737">
    <property type="term" value="C:cytoplasm"/>
    <property type="evidence" value="ECO:0007669"/>
    <property type="project" value="UniProtKB-SubCell"/>
</dbReference>
<evidence type="ECO:0000256" key="5">
    <source>
        <dbReference type="ARBA" id="ARBA00023859"/>
    </source>
</evidence>
<evidence type="ECO:0000256" key="1">
    <source>
        <dbReference type="ARBA" id="ARBA00022490"/>
    </source>
</evidence>
<feature type="region of interest" description="N-terminal alpha-helix" evidence="6">
    <location>
        <begin position="17"/>
        <end position="198"/>
    </location>
</feature>
<dbReference type="Pfam" id="PF18579">
    <property type="entry name" value="Raf1_HTH"/>
    <property type="match status" value="1"/>
</dbReference>
<dbReference type="PANTHER" id="PTHR35299">
    <property type="entry name" value="RUBISCO ACCUMULATION FACTOR 1"/>
    <property type="match status" value="1"/>
</dbReference>
<dbReference type="Proteomes" id="UP001159387">
    <property type="component" value="Unassembled WGS sequence"/>
</dbReference>
<accession>A0AA43GNJ1</accession>
<comment type="subunit">
    <text evidence="6">Homodimer. Forms an RbcL(8)-Raf1(8) complex. Forms complexes of many stoichiometries with RbcL with and without RbcS. RbcX and Raf1 can bind simultaneously to RbcL.</text>
</comment>
<feature type="domain" description="Rubisco accumulation factor 1 alpha-helical" evidence="8">
    <location>
        <begin position="91"/>
        <end position="196"/>
    </location>
</feature>
<keyword evidence="2 6" id="KW-0602">Photosynthesis</keyword>
<comment type="subcellular location">
    <subcellularLocation>
        <location evidence="6">Cytoplasm</location>
    </subcellularLocation>
</comment>
<comment type="caution">
    <text evidence="6">Lacks conserved residue(s) required for the propagation of feature annotation.</text>
</comment>